<comment type="similarity">
    <text evidence="2">Belongs to the class-I pyridine nucleotide-disulfide oxidoreductase family.</text>
</comment>
<dbReference type="InterPro" id="IPR023753">
    <property type="entry name" value="FAD/NAD-binding_dom"/>
</dbReference>
<dbReference type="Pfam" id="PF02852">
    <property type="entry name" value="Pyr_redox_dim"/>
    <property type="match status" value="1"/>
</dbReference>
<dbReference type="PANTHER" id="PTHR43014">
    <property type="entry name" value="MERCURIC REDUCTASE"/>
    <property type="match status" value="1"/>
</dbReference>
<dbReference type="PRINTS" id="PR00368">
    <property type="entry name" value="FADPNR"/>
</dbReference>
<evidence type="ECO:0000256" key="4">
    <source>
        <dbReference type="ARBA" id="ARBA00022827"/>
    </source>
</evidence>
<feature type="domain" description="FAD/NAD(P)-binding" evidence="6">
    <location>
        <begin position="5"/>
        <end position="315"/>
    </location>
</feature>
<name>A0ABW3PJ06_9LACO</name>
<gene>
    <name evidence="7" type="ORF">ACFQ22_11715</name>
</gene>
<evidence type="ECO:0000259" key="6">
    <source>
        <dbReference type="Pfam" id="PF07992"/>
    </source>
</evidence>
<dbReference type="Gene3D" id="3.50.50.60">
    <property type="entry name" value="FAD/NAD(P)-binding domain"/>
    <property type="match status" value="2"/>
</dbReference>
<keyword evidence="3" id="KW-0285">Flavoprotein</keyword>
<evidence type="ECO:0000313" key="7">
    <source>
        <dbReference type="EMBL" id="MFD1126018.1"/>
    </source>
</evidence>
<reference evidence="8" key="1">
    <citation type="journal article" date="2019" name="Int. J. Syst. Evol. Microbiol.">
        <title>The Global Catalogue of Microorganisms (GCM) 10K type strain sequencing project: providing services to taxonomists for standard genome sequencing and annotation.</title>
        <authorList>
            <consortium name="The Broad Institute Genomics Platform"/>
            <consortium name="The Broad Institute Genome Sequencing Center for Infectious Disease"/>
            <person name="Wu L."/>
            <person name="Ma J."/>
        </authorList>
    </citation>
    <scope>NUCLEOTIDE SEQUENCE [LARGE SCALE GENOMIC DNA]</scope>
    <source>
        <strain evidence="8">CCUG 71848</strain>
    </source>
</reference>
<dbReference type="SUPFAM" id="SSF55424">
    <property type="entry name" value="FAD/NAD-linked reductases, dimerisation (C-terminal) domain"/>
    <property type="match status" value="1"/>
</dbReference>
<comment type="cofactor">
    <cofactor evidence="1">
        <name>FAD</name>
        <dbReference type="ChEBI" id="CHEBI:57692"/>
    </cofactor>
</comment>
<evidence type="ECO:0000256" key="3">
    <source>
        <dbReference type="ARBA" id="ARBA00022630"/>
    </source>
</evidence>
<accession>A0ABW3PJ06</accession>
<dbReference type="Gene3D" id="3.30.390.30">
    <property type="match status" value="1"/>
</dbReference>
<evidence type="ECO:0000256" key="1">
    <source>
        <dbReference type="ARBA" id="ARBA00001974"/>
    </source>
</evidence>
<protein>
    <submittedName>
        <fullName evidence="7">Dihydrolipoyl dehydrogenase family protein</fullName>
        <ecNumber evidence="7">1.-.-.-</ecNumber>
    </submittedName>
</protein>
<keyword evidence="8" id="KW-1185">Reference proteome</keyword>
<dbReference type="RefSeq" id="WP_121979043.1">
    <property type="nucleotide sequence ID" value="NZ_JBHTLH010000041.1"/>
</dbReference>
<keyword evidence="7" id="KW-0560">Oxidoreductase</keyword>
<dbReference type="InterPro" id="IPR001100">
    <property type="entry name" value="Pyr_nuc-diS_OxRdtase"/>
</dbReference>
<dbReference type="InterPro" id="IPR016156">
    <property type="entry name" value="FAD/NAD-linked_Rdtase_dimer_sf"/>
</dbReference>
<dbReference type="PRINTS" id="PR00411">
    <property type="entry name" value="PNDRDTASEI"/>
</dbReference>
<dbReference type="Pfam" id="PF07992">
    <property type="entry name" value="Pyr_redox_2"/>
    <property type="match status" value="1"/>
</dbReference>
<dbReference type="EC" id="1.-.-.-" evidence="7"/>
<sequence>MKTQYDVIVFGAGPAGTAAAYGLIGQKSVLVIENDLFGGTCPNRGCDPKKMLYSAVEAKDRVARMQGSGLTDVPQIDWPQLMAFKRAYTSQIPSGTQKGLTAAGIETYHGQAEFVDEHRVKLADQSIVSADHIILATGRKPRQLNLPGSDLLKTSTDFLDLSTLPAHITFIGAGLVTMELANIANQAGADVDIVHHNEQPLKAFAQPLVEILIQQMIDEGVTFHFDQTVKAVAKTESGYELTTDKETLASDYVVAAVGRDASLEGLQLAKAGVRTSKKGIIVDDHLQTSATSIYAVGDVLDKPQPKLTPVSSYEGRYVAQLLTGQTTQPIQYPAIPHILFGTTEIGQVGVSYQEASAHPDRFDISSLDVTHWYTYNRVKDEAARVIVIRSAKSHQVIGATVLSSMAEHLLNALTAVLDLKLTNQQIQQTIFAYPSIASDLQYLI</sequence>
<proteinExistence type="inferred from homology"/>
<dbReference type="PIRSF" id="PIRSF000350">
    <property type="entry name" value="Mercury_reductase_MerA"/>
    <property type="match status" value="1"/>
</dbReference>
<dbReference type="SUPFAM" id="SSF51905">
    <property type="entry name" value="FAD/NAD(P)-binding domain"/>
    <property type="match status" value="1"/>
</dbReference>
<dbReference type="GO" id="GO:0016491">
    <property type="term" value="F:oxidoreductase activity"/>
    <property type="evidence" value="ECO:0007669"/>
    <property type="project" value="UniProtKB-KW"/>
</dbReference>
<evidence type="ECO:0000313" key="8">
    <source>
        <dbReference type="Proteomes" id="UP001597156"/>
    </source>
</evidence>
<evidence type="ECO:0000259" key="5">
    <source>
        <dbReference type="Pfam" id="PF02852"/>
    </source>
</evidence>
<evidence type="ECO:0000256" key="2">
    <source>
        <dbReference type="ARBA" id="ARBA00007532"/>
    </source>
</evidence>
<feature type="domain" description="Pyridine nucleotide-disulphide oxidoreductase dimerisation" evidence="5">
    <location>
        <begin position="335"/>
        <end position="440"/>
    </location>
</feature>
<dbReference type="PANTHER" id="PTHR43014:SF5">
    <property type="entry name" value="GLUTATHIONE REDUCTASE (NADPH)"/>
    <property type="match status" value="1"/>
</dbReference>
<dbReference type="InterPro" id="IPR036188">
    <property type="entry name" value="FAD/NAD-bd_sf"/>
</dbReference>
<organism evidence="7 8">
    <name type="scientific">Lentilactobacillus raoultii</name>
    <dbReference type="NCBI Taxonomy" id="1987503"/>
    <lineage>
        <taxon>Bacteria</taxon>
        <taxon>Bacillati</taxon>
        <taxon>Bacillota</taxon>
        <taxon>Bacilli</taxon>
        <taxon>Lactobacillales</taxon>
        <taxon>Lactobacillaceae</taxon>
        <taxon>Lentilactobacillus</taxon>
    </lineage>
</organism>
<dbReference type="EMBL" id="JBHTLH010000041">
    <property type="protein sequence ID" value="MFD1126018.1"/>
    <property type="molecule type" value="Genomic_DNA"/>
</dbReference>
<keyword evidence="4" id="KW-0274">FAD</keyword>
<dbReference type="Proteomes" id="UP001597156">
    <property type="component" value="Unassembled WGS sequence"/>
</dbReference>
<dbReference type="InterPro" id="IPR004099">
    <property type="entry name" value="Pyr_nucl-diS_OxRdtase_dimer"/>
</dbReference>
<comment type="caution">
    <text evidence="7">The sequence shown here is derived from an EMBL/GenBank/DDBJ whole genome shotgun (WGS) entry which is preliminary data.</text>
</comment>